<evidence type="ECO:0000256" key="5">
    <source>
        <dbReference type="ARBA" id="ARBA00023139"/>
    </source>
</evidence>
<keyword evidence="3" id="KW-0732">Signal</keyword>
<organism evidence="8 9">
    <name type="scientific">Mycobacterium lehmannii</name>
    <dbReference type="NCBI Taxonomy" id="2048550"/>
    <lineage>
        <taxon>Bacteria</taxon>
        <taxon>Bacillati</taxon>
        <taxon>Actinomycetota</taxon>
        <taxon>Actinomycetes</taxon>
        <taxon>Mycobacteriales</taxon>
        <taxon>Mycobacteriaceae</taxon>
        <taxon>Mycobacterium</taxon>
    </lineage>
</organism>
<dbReference type="PROSITE" id="PS51257">
    <property type="entry name" value="PROKAR_LIPOPROTEIN"/>
    <property type="match status" value="1"/>
</dbReference>
<feature type="region of interest" description="Disordered" evidence="7">
    <location>
        <begin position="23"/>
        <end position="43"/>
    </location>
</feature>
<gene>
    <name evidence="8" type="ORF">AU192_01680</name>
</gene>
<reference evidence="8 9" key="1">
    <citation type="submission" date="2016-01" db="EMBL/GenBank/DDBJ databases">
        <authorList>
            <consortium name="TB Trials Study Group"/>
            <person name="Sutton G."/>
            <person name="Brinkac L."/>
            <person name="Sanka R."/>
            <person name="Adams M."/>
            <person name="Lau E.L."/>
            <person name="Macaden R."/>
            <person name="Grewal H.M.S."/>
        </authorList>
    </citation>
    <scope>NUCLEOTIDE SEQUENCE [LARGE SCALE GENOMIC DNA]</scope>
    <source>
        <strain evidence="8 9">IS-1744</strain>
    </source>
</reference>
<protein>
    <recommendedName>
        <fullName evidence="10">Lipoprotein LppV</fullName>
    </recommendedName>
</protein>
<name>A0A101ABA7_9MYCO</name>
<comment type="subcellular location">
    <subcellularLocation>
        <location evidence="1">Cell membrane</location>
        <topology evidence="1">Lipid-anchor</topology>
    </subcellularLocation>
</comment>
<evidence type="ECO:0000256" key="2">
    <source>
        <dbReference type="ARBA" id="ARBA00022475"/>
    </source>
</evidence>
<proteinExistence type="predicted"/>
<dbReference type="Pfam" id="PF16708">
    <property type="entry name" value="LppA"/>
    <property type="match status" value="1"/>
</dbReference>
<evidence type="ECO:0000256" key="7">
    <source>
        <dbReference type="SAM" id="MobiDB-lite"/>
    </source>
</evidence>
<keyword evidence="9" id="KW-1185">Reference proteome</keyword>
<dbReference type="GO" id="GO:0005886">
    <property type="term" value="C:plasma membrane"/>
    <property type="evidence" value="ECO:0007669"/>
    <property type="project" value="UniProtKB-SubCell"/>
</dbReference>
<evidence type="ECO:0000256" key="3">
    <source>
        <dbReference type="ARBA" id="ARBA00022729"/>
    </source>
</evidence>
<accession>A0A101ABA7</accession>
<keyword evidence="2" id="KW-1003">Cell membrane</keyword>
<keyword evidence="6" id="KW-0449">Lipoprotein</keyword>
<dbReference type="EMBL" id="LQIR01000005">
    <property type="protein sequence ID" value="KUI19727.1"/>
    <property type="molecule type" value="Genomic_DNA"/>
</dbReference>
<dbReference type="Gene3D" id="3.30.2030.20">
    <property type="match status" value="1"/>
</dbReference>
<dbReference type="Proteomes" id="UP000053707">
    <property type="component" value="Unassembled WGS sequence"/>
</dbReference>
<evidence type="ECO:0008006" key="10">
    <source>
        <dbReference type="Google" id="ProtNLM"/>
    </source>
</evidence>
<evidence type="ECO:0000256" key="6">
    <source>
        <dbReference type="ARBA" id="ARBA00023288"/>
    </source>
</evidence>
<evidence type="ECO:0000256" key="1">
    <source>
        <dbReference type="ARBA" id="ARBA00004193"/>
    </source>
</evidence>
<keyword evidence="5" id="KW-0564">Palmitate</keyword>
<comment type="caution">
    <text evidence="8">The sequence shown here is derived from an EMBL/GenBank/DDBJ whole genome shotgun (WGS) entry which is preliminary data.</text>
</comment>
<dbReference type="AlphaFoldDB" id="A0A101ABA7"/>
<evidence type="ECO:0000256" key="4">
    <source>
        <dbReference type="ARBA" id="ARBA00023136"/>
    </source>
</evidence>
<evidence type="ECO:0000313" key="8">
    <source>
        <dbReference type="EMBL" id="KUI19727.1"/>
    </source>
</evidence>
<keyword evidence="4" id="KW-0472">Membrane</keyword>
<sequence>MRIIALTLIGLLITVGCVEQSKAGQEDGGMSTSPTSDPEAALRSKPPFEAAQEQYRRAMHDMADRVAALVPGLTWQIKEDSWRGCGGAYASTSAVQVYVYIVFAGPVPDDKWAPALAIIKDGAARLGASDMTTLVDNPGDRDVMFGSTDGIEIEFGTKANTILSAKSDCRLRQADLAAPTPVA</sequence>
<dbReference type="InterPro" id="IPR032018">
    <property type="entry name" value="LppA/LppB/LprP"/>
</dbReference>
<evidence type="ECO:0000313" key="9">
    <source>
        <dbReference type="Proteomes" id="UP000053707"/>
    </source>
</evidence>